<evidence type="ECO:0000313" key="1">
    <source>
        <dbReference type="EMBL" id="KAL3683421.1"/>
    </source>
</evidence>
<accession>A0ABD3GXL5</accession>
<sequence length="118" mass="13912">MDFGLILWTLRLRRNTDVLLLDKEDRDFIPHHLFRLRTSRFGVSMTVSHRHHKQGYTWGILYLKRFVRLYDYHLASQDVLLVDDSVEKKSTNSPFSAFHPESFTPWTEVHVACGPILA</sequence>
<reference evidence="1 2" key="1">
    <citation type="submission" date="2024-09" db="EMBL/GenBank/DDBJ databases">
        <title>Chromosome-scale assembly of Riccia sorocarpa.</title>
        <authorList>
            <person name="Paukszto L."/>
        </authorList>
    </citation>
    <scope>NUCLEOTIDE SEQUENCE [LARGE SCALE GENOMIC DNA]</scope>
    <source>
        <strain evidence="1">LP-2024</strain>
        <tissue evidence="1">Aerial parts of the thallus</tissue>
    </source>
</reference>
<dbReference type="EMBL" id="JBJQOH010000006">
    <property type="protein sequence ID" value="KAL3683421.1"/>
    <property type="molecule type" value="Genomic_DNA"/>
</dbReference>
<evidence type="ECO:0008006" key="3">
    <source>
        <dbReference type="Google" id="ProtNLM"/>
    </source>
</evidence>
<gene>
    <name evidence="1" type="ORF">R1sor_001443</name>
</gene>
<name>A0ABD3GXL5_9MARC</name>
<dbReference type="AlphaFoldDB" id="A0ABD3GXL5"/>
<comment type="caution">
    <text evidence="1">The sequence shown here is derived from an EMBL/GenBank/DDBJ whole genome shotgun (WGS) entry which is preliminary data.</text>
</comment>
<dbReference type="Proteomes" id="UP001633002">
    <property type="component" value="Unassembled WGS sequence"/>
</dbReference>
<proteinExistence type="predicted"/>
<keyword evidence="2" id="KW-1185">Reference proteome</keyword>
<protein>
    <recommendedName>
        <fullName evidence="3">FCP1 homology domain-containing protein</fullName>
    </recommendedName>
</protein>
<evidence type="ECO:0000313" key="2">
    <source>
        <dbReference type="Proteomes" id="UP001633002"/>
    </source>
</evidence>
<organism evidence="1 2">
    <name type="scientific">Riccia sorocarpa</name>
    <dbReference type="NCBI Taxonomy" id="122646"/>
    <lineage>
        <taxon>Eukaryota</taxon>
        <taxon>Viridiplantae</taxon>
        <taxon>Streptophyta</taxon>
        <taxon>Embryophyta</taxon>
        <taxon>Marchantiophyta</taxon>
        <taxon>Marchantiopsida</taxon>
        <taxon>Marchantiidae</taxon>
        <taxon>Marchantiales</taxon>
        <taxon>Ricciaceae</taxon>
        <taxon>Riccia</taxon>
    </lineage>
</organism>